<dbReference type="Proteomes" id="UP001219525">
    <property type="component" value="Unassembled WGS sequence"/>
</dbReference>
<reference evidence="1" key="1">
    <citation type="submission" date="2023-03" db="EMBL/GenBank/DDBJ databases">
        <title>Massive genome expansion in bonnet fungi (Mycena s.s.) driven by repeated elements and novel gene families across ecological guilds.</title>
        <authorList>
            <consortium name="Lawrence Berkeley National Laboratory"/>
            <person name="Harder C.B."/>
            <person name="Miyauchi S."/>
            <person name="Viragh M."/>
            <person name="Kuo A."/>
            <person name="Thoen E."/>
            <person name="Andreopoulos B."/>
            <person name="Lu D."/>
            <person name="Skrede I."/>
            <person name="Drula E."/>
            <person name="Henrissat B."/>
            <person name="Morin E."/>
            <person name="Kohler A."/>
            <person name="Barry K."/>
            <person name="LaButti K."/>
            <person name="Morin E."/>
            <person name="Salamov A."/>
            <person name="Lipzen A."/>
            <person name="Mereny Z."/>
            <person name="Hegedus B."/>
            <person name="Baldrian P."/>
            <person name="Stursova M."/>
            <person name="Weitz H."/>
            <person name="Taylor A."/>
            <person name="Grigoriev I.V."/>
            <person name="Nagy L.G."/>
            <person name="Martin F."/>
            <person name="Kauserud H."/>
        </authorList>
    </citation>
    <scope>NUCLEOTIDE SEQUENCE</scope>
    <source>
        <strain evidence="1">9144</strain>
    </source>
</reference>
<organism evidence="1 2">
    <name type="scientific">Mycena pura</name>
    <dbReference type="NCBI Taxonomy" id="153505"/>
    <lineage>
        <taxon>Eukaryota</taxon>
        <taxon>Fungi</taxon>
        <taxon>Dikarya</taxon>
        <taxon>Basidiomycota</taxon>
        <taxon>Agaricomycotina</taxon>
        <taxon>Agaricomycetes</taxon>
        <taxon>Agaricomycetidae</taxon>
        <taxon>Agaricales</taxon>
        <taxon>Marasmiineae</taxon>
        <taxon>Mycenaceae</taxon>
        <taxon>Mycena</taxon>
    </lineage>
</organism>
<dbReference type="AlphaFoldDB" id="A0AAD6VB72"/>
<dbReference type="EMBL" id="JARJCW010000046">
    <property type="protein sequence ID" value="KAJ7204831.1"/>
    <property type="molecule type" value="Genomic_DNA"/>
</dbReference>
<protein>
    <recommendedName>
        <fullName evidence="3">F-box domain-containing protein</fullName>
    </recommendedName>
</protein>
<evidence type="ECO:0000313" key="1">
    <source>
        <dbReference type="EMBL" id="KAJ7204831.1"/>
    </source>
</evidence>
<gene>
    <name evidence="1" type="ORF">GGX14DRAFT_139411</name>
</gene>
<accession>A0AAD6VB72</accession>
<comment type="caution">
    <text evidence="1">The sequence shown here is derived from an EMBL/GenBank/DDBJ whole genome shotgun (WGS) entry which is preliminary data.</text>
</comment>
<evidence type="ECO:0000313" key="2">
    <source>
        <dbReference type="Proteomes" id="UP001219525"/>
    </source>
</evidence>
<proteinExistence type="predicted"/>
<keyword evidence="2" id="KW-1185">Reference proteome</keyword>
<sequence>MFADLCMELLQEIGSQLAFRDLKSLRVVRRDIGIAMGYLFYSSVILRSGNLTSENRCTAGDIWFLKRLASGETGWSLYATALRIESRMRTTKLQFTSDAVTEDLFVSALESMTNIRTVFWRVRVYDPPWMIDAVRHYLHSLPRLDDLSVVLDTGVQLPLNWTLSIQSLKVEAPCCRQCRIVNQVSRIATGSHGLTTLHVTGFNDWSALWSTLRADNNLSIRLREIKTNIITSDLLSYLCSYSGIEILCLTENLTVALHPKVEGSRAKSDRLADIFFHSVLPLHTDSLVELAWLGAFEGSWSFGTHNVHAISTLLRLRSLTVSVNAWDVGDVEPHRNVVTLLFRMACDMPCLGELTVCSLAPDICRGTVCLRRIRSHKNKVRRLVVLAMEIFGHEILRRTSRPTWRLWIEPSEVVPEYNLYQVKLSRARQGPHEILRVYCQVPQLF</sequence>
<name>A0AAD6VB72_9AGAR</name>
<evidence type="ECO:0008006" key="3">
    <source>
        <dbReference type="Google" id="ProtNLM"/>
    </source>
</evidence>